<feature type="region of interest" description="Disordered" evidence="1">
    <location>
        <begin position="196"/>
        <end position="215"/>
    </location>
</feature>
<proteinExistence type="predicted"/>
<sequence>MVIAPLAIFFLFQPVGAQDAVGRFMRLRGEIVSPAYEGWWQNEDGGYTLFFGYMNSNWEQEFNVPIGPQNYFTLTEAGGLDNLELEALDPSMADQGQPAHFYPRRNPFLFTVNVPADFGDKEWVWTLTTQGQTKRAYGLLSSDYRMDPQVMSTEVGGNFGSLDDRLRTNMPPELTVEGDQRRSVRAGEPLTLVTFANDPDNYPPRRNRSGTPRTLDELYRTPRGATVQGAPGLRMSWMVYRGPAQHVAFAPTQMKTWMDSRVWANSPWSPPLSIPEPPADGKWVAEVTFEEPGNYVLRAVASDGSRFTYVNVIVTVTERSAP</sequence>
<organism evidence="2">
    <name type="scientific">marine metagenome</name>
    <dbReference type="NCBI Taxonomy" id="408172"/>
    <lineage>
        <taxon>unclassified sequences</taxon>
        <taxon>metagenomes</taxon>
        <taxon>ecological metagenomes</taxon>
    </lineage>
</organism>
<name>A0A381P3V4_9ZZZZ</name>
<reference evidence="2" key="1">
    <citation type="submission" date="2018-05" db="EMBL/GenBank/DDBJ databases">
        <authorList>
            <person name="Lanie J.A."/>
            <person name="Ng W.-L."/>
            <person name="Kazmierczak K.M."/>
            <person name="Andrzejewski T.M."/>
            <person name="Davidsen T.M."/>
            <person name="Wayne K.J."/>
            <person name="Tettelin H."/>
            <person name="Glass J.I."/>
            <person name="Rusch D."/>
            <person name="Podicherti R."/>
            <person name="Tsui H.-C.T."/>
            <person name="Winkler M.E."/>
        </authorList>
    </citation>
    <scope>NUCLEOTIDE SEQUENCE</scope>
</reference>
<evidence type="ECO:0000313" key="2">
    <source>
        <dbReference type="EMBL" id="SUZ61612.1"/>
    </source>
</evidence>
<accession>A0A381P3V4</accession>
<gene>
    <name evidence="2" type="ORF">METZ01_LOCUS14466</name>
</gene>
<protein>
    <submittedName>
        <fullName evidence="2">Uncharacterized protein</fullName>
    </submittedName>
</protein>
<dbReference type="EMBL" id="UINC01000815">
    <property type="protein sequence ID" value="SUZ61612.1"/>
    <property type="molecule type" value="Genomic_DNA"/>
</dbReference>
<dbReference type="AlphaFoldDB" id="A0A381P3V4"/>
<evidence type="ECO:0000256" key="1">
    <source>
        <dbReference type="SAM" id="MobiDB-lite"/>
    </source>
</evidence>